<dbReference type="GO" id="GO:0015661">
    <property type="term" value="F:L-lysine efflux transmembrane transporter activity"/>
    <property type="evidence" value="ECO:0007669"/>
    <property type="project" value="InterPro"/>
</dbReference>
<dbReference type="Proteomes" id="UP000622687">
    <property type="component" value="Unassembled WGS sequence"/>
</dbReference>
<name>A0A934M677_9CLOT</name>
<dbReference type="AlphaFoldDB" id="A0A934M677"/>
<keyword evidence="1" id="KW-1133">Transmembrane helix</keyword>
<feature type="transmembrane region" description="Helical" evidence="1">
    <location>
        <begin position="92"/>
        <end position="110"/>
    </location>
</feature>
<evidence type="ECO:0000313" key="3">
    <source>
        <dbReference type="Proteomes" id="UP000622687"/>
    </source>
</evidence>
<proteinExistence type="predicted"/>
<feature type="transmembrane region" description="Helical" evidence="1">
    <location>
        <begin position="131"/>
        <end position="155"/>
    </location>
</feature>
<feature type="transmembrane region" description="Helical" evidence="1">
    <location>
        <begin position="175"/>
        <end position="198"/>
    </location>
</feature>
<dbReference type="GO" id="GO:0005886">
    <property type="term" value="C:plasma membrane"/>
    <property type="evidence" value="ECO:0007669"/>
    <property type="project" value="TreeGrafter"/>
</dbReference>
<keyword evidence="1" id="KW-0472">Membrane</keyword>
<evidence type="ECO:0000313" key="2">
    <source>
        <dbReference type="EMBL" id="MBI6872791.1"/>
    </source>
</evidence>
<sequence>MTGSIIIAVIAGMLCGYFVMPQNITDNLNTLSTISLNFLILSIGIDVGSNKSLIKNLKKSGFKIILIPACIILGSFAGGILTALIYNLSFKSSLSIASGFGWYSLSGILLTNLDGAQVGTTAFLTNVFRELIAVVLIPVVAVKLNHYTAIAPAGATSMDTTLPLIAKATTPEITVISFLNGVILSSLVPIFISFFYTLNW</sequence>
<organism evidence="2 3">
    <name type="scientific">Clostridium aciditolerans</name>
    <dbReference type="NCBI Taxonomy" id="339861"/>
    <lineage>
        <taxon>Bacteria</taxon>
        <taxon>Bacillati</taxon>
        <taxon>Bacillota</taxon>
        <taxon>Clostridia</taxon>
        <taxon>Eubacteriales</taxon>
        <taxon>Clostridiaceae</taxon>
        <taxon>Clostridium</taxon>
    </lineage>
</organism>
<dbReference type="EMBL" id="JAEEGB010000008">
    <property type="protein sequence ID" value="MBI6872791.1"/>
    <property type="molecule type" value="Genomic_DNA"/>
</dbReference>
<reference evidence="2" key="1">
    <citation type="submission" date="2020-12" db="EMBL/GenBank/DDBJ databases">
        <title>Clostridium thailandense sp. nov., a novel acetogenic bacterium isolated from peat land soil in Thailand.</title>
        <authorList>
            <person name="Chaikitkaew S."/>
            <person name="Birkeland N.K."/>
        </authorList>
    </citation>
    <scope>NUCLEOTIDE SEQUENCE</scope>
    <source>
        <strain evidence="2">DSM 17425</strain>
    </source>
</reference>
<dbReference type="InterPro" id="IPR005642">
    <property type="entry name" value="LysO"/>
</dbReference>
<dbReference type="RefSeq" id="WP_211142284.1">
    <property type="nucleotide sequence ID" value="NZ_JAEEGB010000008.1"/>
</dbReference>
<evidence type="ECO:0000256" key="1">
    <source>
        <dbReference type="SAM" id="Phobius"/>
    </source>
</evidence>
<keyword evidence="3" id="KW-1185">Reference proteome</keyword>
<dbReference type="PANTHER" id="PTHR35804">
    <property type="entry name" value="LYSINE EXPORTER LYSO"/>
    <property type="match status" value="1"/>
</dbReference>
<accession>A0A934M677</accession>
<protein>
    <submittedName>
        <fullName evidence="2">Lysine exporter LysO family protein</fullName>
    </submittedName>
</protein>
<comment type="caution">
    <text evidence="2">The sequence shown here is derived from an EMBL/GenBank/DDBJ whole genome shotgun (WGS) entry which is preliminary data.</text>
</comment>
<feature type="transmembrane region" description="Helical" evidence="1">
    <location>
        <begin position="61"/>
        <end position="86"/>
    </location>
</feature>
<keyword evidence="1" id="KW-0812">Transmembrane</keyword>
<gene>
    <name evidence="2" type="ORF">I6U51_08695</name>
</gene>
<dbReference type="PANTHER" id="PTHR35804:SF1">
    <property type="entry name" value="LYSINE EXPORTER LYSO"/>
    <property type="match status" value="1"/>
</dbReference>
<dbReference type="Pfam" id="PF03956">
    <property type="entry name" value="Lys_export"/>
    <property type="match status" value="1"/>
</dbReference>